<dbReference type="Proteomes" id="UP001488805">
    <property type="component" value="Unassembled WGS sequence"/>
</dbReference>
<accession>A0AAW1FSB3</accession>
<dbReference type="EMBL" id="JBCEZU010000045">
    <property type="protein sequence ID" value="KAK9537090.1"/>
    <property type="molecule type" value="Genomic_DNA"/>
</dbReference>
<comment type="caution">
    <text evidence="1">The sequence shown here is derived from an EMBL/GenBank/DDBJ whole genome shotgun (WGS) entry which is preliminary data.</text>
</comment>
<name>A0AAW1FSB3_ZOAVI</name>
<dbReference type="AlphaFoldDB" id="A0AAW1FSB3"/>
<organism evidence="1 2">
    <name type="scientific">Zoarces viviparus</name>
    <name type="common">Viviparous eelpout</name>
    <name type="synonym">Blennius viviparus</name>
    <dbReference type="NCBI Taxonomy" id="48416"/>
    <lineage>
        <taxon>Eukaryota</taxon>
        <taxon>Metazoa</taxon>
        <taxon>Chordata</taxon>
        <taxon>Craniata</taxon>
        <taxon>Vertebrata</taxon>
        <taxon>Euteleostomi</taxon>
        <taxon>Actinopterygii</taxon>
        <taxon>Neopterygii</taxon>
        <taxon>Teleostei</taxon>
        <taxon>Neoteleostei</taxon>
        <taxon>Acanthomorphata</taxon>
        <taxon>Eupercaria</taxon>
        <taxon>Perciformes</taxon>
        <taxon>Cottioidei</taxon>
        <taxon>Zoarcales</taxon>
        <taxon>Zoarcidae</taxon>
        <taxon>Zoarcinae</taxon>
        <taxon>Zoarces</taxon>
    </lineage>
</organism>
<keyword evidence="2" id="KW-1185">Reference proteome</keyword>
<reference evidence="1 2" key="1">
    <citation type="journal article" date="2024" name="Genome Biol. Evol.">
        <title>Chromosome-level genome assembly of the viviparous eelpout Zoarces viviparus.</title>
        <authorList>
            <person name="Fuhrmann N."/>
            <person name="Brasseur M.V."/>
            <person name="Bakowski C.E."/>
            <person name="Podsiadlowski L."/>
            <person name="Prost S."/>
            <person name="Krehenwinkel H."/>
            <person name="Mayer C."/>
        </authorList>
    </citation>
    <scope>NUCLEOTIDE SEQUENCE [LARGE SCALE GENOMIC DNA]</scope>
    <source>
        <strain evidence="1">NO-MEL_2022_Ind0_liver</strain>
    </source>
</reference>
<proteinExistence type="predicted"/>
<gene>
    <name evidence="1" type="ORF">VZT92_006826</name>
</gene>
<sequence>MVFPAGCAAVKRRKQRSHKALQAGYLMKDEMNHSVTGHAYAKEPSRMHSSWAAVVRGPGSRINRLRPGRRIQCFEINLGSALSHPLPRPLAQQAAWFS</sequence>
<evidence type="ECO:0000313" key="1">
    <source>
        <dbReference type="EMBL" id="KAK9537090.1"/>
    </source>
</evidence>
<evidence type="ECO:0000313" key="2">
    <source>
        <dbReference type="Proteomes" id="UP001488805"/>
    </source>
</evidence>
<protein>
    <submittedName>
        <fullName evidence="1">Uncharacterized protein</fullName>
    </submittedName>
</protein>